<evidence type="ECO:0000259" key="2">
    <source>
        <dbReference type="PROSITE" id="PS50126"/>
    </source>
</evidence>
<gene>
    <name evidence="3" type="ORF">QLQ12_21220</name>
</gene>
<evidence type="ECO:0000313" key="4">
    <source>
        <dbReference type="Proteomes" id="UP001241758"/>
    </source>
</evidence>
<dbReference type="Pfam" id="PF09371">
    <property type="entry name" value="Tex_N"/>
    <property type="match status" value="1"/>
</dbReference>
<dbReference type="CDD" id="cd05685">
    <property type="entry name" value="S1_Tex"/>
    <property type="match status" value="1"/>
</dbReference>
<dbReference type="PROSITE" id="PS50126">
    <property type="entry name" value="S1"/>
    <property type="match status" value="1"/>
</dbReference>
<dbReference type="InterPro" id="IPR003029">
    <property type="entry name" value="S1_domain"/>
</dbReference>
<feature type="domain" description="S1 motif" evidence="2">
    <location>
        <begin position="648"/>
        <end position="717"/>
    </location>
</feature>
<dbReference type="InterPro" id="IPR018974">
    <property type="entry name" value="Tex-like_N"/>
</dbReference>
<proteinExistence type="predicted"/>
<accession>A0ABT6WN26</accession>
<sequence length="808" mass="86986">MTTAIHQRIASELGVREGQVTAAVELLDGGATVPFIARYRKEVTGTLDDAQLRTLEERLGYLRELEDRRAAVLESIRSQGKLDDALEQQILAADTKARLEDIYLPFKPKRRTKAMIAREAGLEPLADGLLNDPSVAPLAAAAAFVDPDKGVADPQAALDGARAILIERFAEDADLIGDLREQMWTRGRLVAKVRDGKQTDGAKFSDYFDFAEPYPKLPSHRILAMLRGEKEDVLDLTMEPHPEEDEGYFEGRIAGRNGISDHGRPGDKWLIDTVRWAWRTRILIHLGADLRVRLREAAEDEAVRVFAANLRDLLLAAPAGTRTTMGLDPGFRTGVKVAVVDATGKVVATDTIYPHVPQNKWDESIHRLAALASKHNVELIAIGNGTASRETDKLAAELIKRHPDAKLTKVVVSEAGASVYSASAYASQELPGMDVSLRGAVSIARRLQDPLAELVKIDPKSIGVGQYQHDLSEVKLARSLDAVVEDCVNGVGVDVNTASAPLLTRVSGITAGLAENIVLHRDQNGPFRNRQQIKKVARLGPKAFEQCAGFLRIRDGDDPLDFSSVHPETYPVVRTIAADAGADIKTLIGNSPILRAIRPEKFVTDTVGLPTVTDILKELEKPGRDPRPAFTTAAFAEGVEKIADLSPGMVLEGQVTNVAAFGAFVDIGVHQDGLVHVSALSDKFVQDPREVVKSGDVVKVRVLEVDPVRKRISLTMRLSDEPNKGGGRPRDDRGQGQRPGGQGAQAGQGGQGGQGRQGGGQQRQGGGQRQPRQGGGQRGGQSGSSGGGNSFGNSAMADALRRAGLTRD</sequence>
<dbReference type="InterPro" id="IPR055179">
    <property type="entry name" value="Tex-like_central_region"/>
</dbReference>
<dbReference type="Pfam" id="PF17674">
    <property type="entry name" value="HHH_9"/>
    <property type="match status" value="1"/>
</dbReference>
<evidence type="ECO:0000256" key="1">
    <source>
        <dbReference type="SAM" id="MobiDB-lite"/>
    </source>
</evidence>
<dbReference type="SUPFAM" id="SSF50249">
    <property type="entry name" value="Nucleic acid-binding proteins"/>
    <property type="match status" value="1"/>
</dbReference>
<dbReference type="InterPro" id="IPR037027">
    <property type="entry name" value="YqgF/RNaseH-like_dom_sf"/>
</dbReference>
<organism evidence="3 4">
    <name type="scientific">Actinoplanes sandaracinus</name>
    <dbReference type="NCBI Taxonomy" id="3045177"/>
    <lineage>
        <taxon>Bacteria</taxon>
        <taxon>Bacillati</taxon>
        <taxon>Actinomycetota</taxon>
        <taxon>Actinomycetes</taxon>
        <taxon>Micromonosporales</taxon>
        <taxon>Micromonosporaceae</taxon>
        <taxon>Actinoplanes</taxon>
    </lineage>
</organism>
<dbReference type="Pfam" id="PF12836">
    <property type="entry name" value="HHH_3"/>
    <property type="match status" value="1"/>
</dbReference>
<dbReference type="Gene3D" id="1.10.150.310">
    <property type="entry name" value="Tex RuvX-like domain-like"/>
    <property type="match status" value="1"/>
</dbReference>
<dbReference type="SMART" id="SM00732">
    <property type="entry name" value="YqgFc"/>
    <property type="match status" value="1"/>
</dbReference>
<dbReference type="Gene3D" id="1.10.10.650">
    <property type="entry name" value="RuvA domain 2-like"/>
    <property type="match status" value="1"/>
</dbReference>
<name>A0ABT6WN26_9ACTN</name>
<feature type="compositionally biased region" description="Gly residues" evidence="1">
    <location>
        <begin position="737"/>
        <end position="790"/>
    </location>
</feature>
<keyword evidence="4" id="KW-1185">Reference proteome</keyword>
<dbReference type="InterPro" id="IPR044146">
    <property type="entry name" value="S1_Tex"/>
</dbReference>
<dbReference type="InterPro" id="IPR010994">
    <property type="entry name" value="RuvA_2-like"/>
</dbReference>
<dbReference type="InterPro" id="IPR023323">
    <property type="entry name" value="Tex-like_dom_sf"/>
</dbReference>
<dbReference type="EMBL" id="JASCTH010000013">
    <property type="protein sequence ID" value="MDI6101139.1"/>
    <property type="molecule type" value="Genomic_DNA"/>
</dbReference>
<protein>
    <submittedName>
        <fullName evidence="3">Tex family protein</fullName>
    </submittedName>
</protein>
<dbReference type="InterPro" id="IPR032639">
    <property type="entry name" value="Tex_YqgF"/>
</dbReference>
<reference evidence="3 4" key="1">
    <citation type="submission" date="2023-05" db="EMBL/GenBank/DDBJ databases">
        <title>Actinoplanes sp. NEAU-A12 genome sequencing.</title>
        <authorList>
            <person name="Wang Z.-S."/>
        </authorList>
    </citation>
    <scope>NUCLEOTIDE SEQUENCE [LARGE SCALE GENOMIC DNA]</scope>
    <source>
        <strain evidence="3 4">NEAU-A12</strain>
    </source>
</reference>
<dbReference type="InterPro" id="IPR012340">
    <property type="entry name" value="NA-bd_OB-fold"/>
</dbReference>
<dbReference type="Gene3D" id="1.10.3500.10">
    <property type="entry name" value="Tex N-terminal region-like"/>
    <property type="match status" value="1"/>
</dbReference>
<dbReference type="Gene3D" id="3.30.420.140">
    <property type="entry name" value="YqgF/RNase H-like domain"/>
    <property type="match status" value="1"/>
</dbReference>
<feature type="compositionally biased region" description="Basic and acidic residues" evidence="1">
    <location>
        <begin position="718"/>
        <end position="735"/>
    </location>
</feature>
<dbReference type="SUPFAM" id="SSF158832">
    <property type="entry name" value="Tex N-terminal region-like"/>
    <property type="match status" value="1"/>
</dbReference>
<dbReference type="SMART" id="SM00316">
    <property type="entry name" value="S1"/>
    <property type="match status" value="1"/>
</dbReference>
<dbReference type="Pfam" id="PF22706">
    <property type="entry name" value="Tex_central_region"/>
    <property type="match status" value="1"/>
</dbReference>
<comment type="caution">
    <text evidence="3">The sequence shown here is derived from an EMBL/GenBank/DDBJ whole genome shotgun (WGS) entry which is preliminary data.</text>
</comment>
<dbReference type="Pfam" id="PF16921">
    <property type="entry name" value="Tex_YqgF"/>
    <property type="match status" value="1"/>
</dbReference>
<dbReference type="InterPro" id="IPR006641">
    <property type="entry name" value="YqgF/RNaseH-like_dom"/>
</dbReference>
<dbReference type="Gene3D" id="2.40.50.140">
    <property type="entry name" value="Nucleic acid-binding proteins"/>
    <property type="match status" value="1"/>
</dbReference>
<dbReference type="RefSeq" id="WP_282761971.1">
    <property type="nucleotide sequence ID" value="NZ_JASCTH010000013.1"/>
</dbReference>
<evidence type="ECO:0000313" key="3">
    <source>
        <dbReference type="EMBL" id="MDI6101139.1"/>
    </source>
</evidence>
<dbReference type="SUPFAM" id="SSF47781">
    <property type="entry name" value="RuvA domain 2-like"/>
    <property type="match status" value="2"/>
</dbReference>
<dbReference type="InterPro" id="IPR050437">
    <property type="entry name" value="Ribos_protein_bS1-like"/>
</dbReference>
<dbReference type="Proteomes" id="UP001241758">
    <property type="component" value="Unassembled WGS sequence"/>
</dbReference>
<dbReference type="PANTHER" id="PTHR10724:SF10">
    <property type="entry name" value="S1 RNA-BINDING DOMAIN-CONTAINING PROTEIN 1"/>
    <property type="match status" value="1"/>
</dbReference>
<dbReference type="PANTHER" id="PTHR10724">
    <property type="entry name" value="30S RIBOSOMAL PROTEIN S1"/>
    <property type="match status" value="1"/>
</dbReference>
<dbReference type="InterPro" id="IPR041692">
    <property type="entry name" value="HHH_9"/>
</dbReference>
<feature type="region of interest" description="Disordered" evidence="1">
    <location>
        <begin position="714"/>
        <end position="808"/>
    </location>
</feature>
<dbReference type="SUPFAM" id="SSF53098">
    <property type="entry name" value="Ribonuclease H-like"/>
    <property type="match status" value="1"/>
</dbReference>
<dbReference type="InterPro" id="IPR023319">
    <property type="entry name" value="Tex-like_HTH_dom_sf"/>
</dbReference>
<feature type="compositionally biased region" description="Basic and acidic residues" evidence="1">
    <location>
        <begin position="799"/>
        <end position="808"/>
    </location>
</feature>
<dbReference type="InterPro" id="IPR012337">
    <property type="entry name" value="RNaseH-like_sf"/>
</dbReference>
<dbReference type="Pfam" id="PF00575">
    <property type="entry name" value="S1"/>
    <property type="match status" value="1"/>
</dbReference>